<evidence type="ECO:0000256" key="9">
    <source>
        <dbReference type="ARBA" id="ARBA00054217"/>
    </source>
</evidence>
<dbReference type="Pfam" id="PF00505">
    <property type="entry name" value="HMG_box"/>
    <property type="match status" value="1"/>
</dbReference>
<gene>
    <name evidence="14" type="primary">Sox30</name>
    <name evidence="14" type="ORF">BOMGAR_R03061</name>
</gene>
<dbReference type="InterPro" id="IPR009071">
    <property type="entry name" value="HMG_box_dom"/>
</dbReference>
<evidence type="ECO:0000256" key="7">
    <source>
        <dbReference type="ARBA" id="ARBA00023163"/>
    </source>
</evidence>
<comment type="caution">
    <text evidence="14">The sequence shown here is derived from an EMBL/GenBank/DDBJ whole genome shotgun (WGS) entry which is preliminary data.</text>
</comment>
<keyword evidence="4" id="KW-0805">Transcription regulation</keyword>
<dbReference type="EMBL" id="VXBU01017621">
    <property type="protein sequence ID" value="NXN89486.1"/>
    <property type="molecule type" value="Genomic_DNA"/>
</dbReference>
<evidence type="ECO:0000256" key="8">
    <source>
        <dbReference type="ARBA" id="ARBA00023242"/>
    </source>
</evidence>
<dbReference type="GO" id="GO:0005737">
    <property type="term" value="C:cytoplasm"/>
    <property type="evidence" value="ECO:0007669"/>
    <property type="project" value="UniProtKB-SubCell"/>
</dbReference>
<dbReference type="GO" id="GO:0001228">
    <property type="term" value="F:DNA-binding transcription activator activity, RNA polymerase II-specific"/>
    <property type="evidence" value="ECO:0007669"/>
    <property type="project" value="UniProtKB-ARBA"/>
</dbReference>
<keyword evidence="8 12" id="KW-0539">Nucleus</keyword>
<dbReference type="Proteomes" id="UP000532545">
    <property type="component" value="Unassembled WGS sequence"/>
</dbReference>
<accession>A0A7L1MR80</accession>
<feature type="non-terminal residue" evidence="14">
    <location>
        <position position="499"/>
    </location>
</feature>
<dbReference type="SMART" id="SM00398">
    <property type="entry name" value="HMG"/>
    <property type="match status" value="1"/>
</dbReference>
<evidence type="ECO:0000256" key="10">
    <source>
        <dbReference type="ARBA" id="ARBA00063959"/>
    </source>
</evidence>
<dbReference type="CDD" id="cd22033">
    <property type="entry name" value="HMG-box_SoxH_SOX30"/>
    <property type="match status" value="1"/>
</dbReference>
<keyword evidence="2" id="KW-0963">Cytoplasm</keyword>
<keyword evidence="3" id="KW-0678">Repressor</keyword>
<feature type="domain" description="HMG box" evidence="13">
    <location>
        <begin position="92"/>
        <end position="160"/>
    </location>
</feature>
<proteinExistence type="predicted"/>
<keyword evidence="5 12" id="KW-0238">DNA-binding</keyword>
<keyword evidence="6" id="KW-0010">Activator</keyword>
<evidence type="ECO:0000256" key="4">
    <source>
        <dbReference type="ARBA" id="ARBA00023015"/>
    </source>
</evidence>
<evidence type="ECO:0000313" key="15">
    <source>
        <dbReference type="Proteomes" id="UP000532545"/>
    </source>
</evidence>
<dbReference type="Gene3D" id="1.10.30.10">
    <property type="entry name" value="High mobility group box domain"/>
    <property type="match status" value="1"/>
</dbReference>
<dbReference type="GO" id="GO:1990837">
    <property type="term" value="F:sequence-specific double-stranded DNA binding"/>
    <property type="evidence" value="ECO:0007669"/>
    <property type="project" value="TreeGrafter"/>
</dbReference>
<reference evidence="14 15" key="1">
    <citation type="submission" date="2019-09" db="EMBL/GenBank/DDBJ databases">
        <title>Bird 10,000 Genomes (B10K) Project - Family phase.</title>
        <authorList>
            <person name="Zhang G."/>
        </authorList>
    </citation>
    <scope>NUCLEOTIDE SEQUENCE [LARGE SCALE GENOMIC DNA]</scope>
    <source>
        <strain evidence="14">B10K-DU-002-23</strain>
        <tissue evidence="14">Muscle</tissue>
    </source>
</reference>
<dbReference type="OrthoDB" id="6247875at2759"/>
<name>A0A7L1MR80_BOMGA</name>
<evidence type="ECO:0000259" key="13">
    <source>
        <dbReference type="PROSITE" id="PS50118"/>
    </source>
</evidence>
<feature type="DNA-binding region" description="HMG box" evidence="12">
    <location>
        <begin position="92"/>
        <end position="160"/>
    </location>
</feature>
<dbReference type="FunFam" id="1.10.30.10:FF:000027">
    <property type="entry name" value="Transcription factor SOX-30"/>
    <property type="match status" value="1"/>
</dbReference>
<comment type="subcellular location">
    <subcellularLocation>
        <location evidence="1">Cytoplasm</location>
    </subcellularLocation>
</comment>
<dbReference type="GO" id="GO:0005634">
    <property type="term" value="C:nucleus"/>
    <property type="evidence" value="ECO:0007669"/>
    <property type="project" value="UniProtKB-UniRule"/>
</dbReference>
<keyword evidence="15" id="KW-1185">Reference proteome</keyword>
<dbReference type="PANTHER" id="PTHR47279">
    <property type="entry name" value="TRANSCRIPTION FACTOR SOX-30"/>
    <property type="match status" value="1"/>
</dbReference>
<feature type="non-terminal residue" evidence="14">
    <location>
        <position position="1"/>
    </location>
</feature>
<dbReference type="SUPFAM" id="SSF47095">
    <property type="entry name" value="HMG-box"/>
    <property type="match status" value="1"/>
</dbReference>
<comment type="subunit">
    <text evidence="10">Interacts with CTNNB1, competitively inhibiting CTNNB1-TCF7L2/TCF4 interaction.</text>
</comment>
<protein>
    <recommendedName>
        <fullName evidence="11">Transcription factor SOX-30</fullName>
    </recommendedName>
</protein>
<dbReference type="InterPro" id="IPR036910">
    <property type="entry name" value="HMG_box_dom_sf"/>
</dbReference>
<comment type="function">
    <text evidence="9">Acts both as a transcriptional activator and a repressor. Binds to the DNA sequence 5'-ACAAT-3' and shows a preference for guanine residues surrounding this core motif. Binds to its own promoter and activates its own transcription. Required to activate the expression of postmeiotic genes involved in spermiogenesis. Binds to the promoter region of CTNNB1 and represses its transcription which leads to inhibition of Wnt signaling. Also inhibits Wnt signaling by binding to the CTNNB1 protein, preventing interaction of CTNNB1 with TCF7L2/TCF4.</text>
</comment>
<organism evidence="14 15">
    <name type="scientific">Bombycilla garrulus</name>
    <name type="common">Bohemian waxwing</name>
    <name type="synonym">Lanius garrulus</name>
    <dbReference type="NCBI Taxonomy" id="125297"/>
    <lineage>
        <taxon>Eukaryota</taxon>
        <taxon>Metazoa</taxon>
        <taxon>Chordata</taxon>
        <taxon>Craniata</taxon>
        <taxon>Vertebrata</taxon>
        <taxon>Euteleostomi</taxon>
        <taxon>Archelosauria</taxon>
        <taxon>Archosauria</taxon>
        <taxon>Dinosauria</taxon>
        <taxon>Saurischia</taxon>
        <taxon>Theropoda</taxon>
        <taxon>Coelurosauria</taxon>
        <taxon>Aves</taxon>
        <taxon>Neognathae</taxon>
        <taxon>Neoaves</taxon>
        <taxon>Telluraves</taxon>
        <taxon>Australaves</taxon>
        <taxon>Passeriformes</taxon>
        <taxon>Bombycillidae</taxon>
        <taxon>Bombycilla</taxon>
    </lineage>
</organism>
<dbReference type="InterPro" id="IPR052856">
    <property type="entry name" value="SOX30_TF"/>
</dbReference>
<dbReference type="AlphaFoldDB" id="A0A7L1MR80"/>
<evidence type="ECO:0000256" key="12">
    <source>
        <dbReference type="PROSITE-ProRule" id="PRU00267"/>
    </source>
</evidence>
<evidence type="ECO:0000256" key="11">
    <source>
        <dbReference type="ARBA" id="ARBA00070331"/>
    </source>
</evidence>
<evidence type="ECO:0000256" key="6">
    <source>
        <dbReference type="ARBA" id="ARBA00023159"/>
    </source>
</evidence>
<keyword evidence="7" id="KW-0804">Transcription</keyword>
<dbReference type="PANTHER" id="PTHR47279:SF1">
    <property type="entry name" value="TRANSCRIPTION FACTOR SOX-30"/>
    <property type="match status" value="1"/>
</dbReference>
<evidence type="ECO:0000256" key="5">
    <source>
        <dbReference type="ARBA" id="ARBA00023125"/>
    </source>
</evidence>
<dbReference type="PROSITE" id="PS50118">
    <property type="entry name" value="HMG_BOX_2"/>
    <property type="match status" value="1"/>
</dbReference>
<evidence type="ECO:0000313" key="14">
    <source>
        <dbReference type="EMBL" id="NXN89486.1"/>
    </source>
</evidence>
<evidence type="ECO:0000256" key="2">
    <source>
        <dbReference type="ARBA" id="ARBA00022490"/>
    </source>
</evidence>
<evidence type="ECO:0000256" key="3">
    <source>
        <dbReference type="ARBA" id="ARBA00022491"/>
    </source>
</evidence>
<evidence type="ECO:0000256" key="1">
    <source>
        <dbReference type="ARBA" id="ARBA00004496"/>
    </source>
</evidence>
<sequence>AAPQCELGNPPQDQNIPVLFQSLSSVSHVQHQGPQPSQMMHVTPVPVKQVPVQLQPLLQRPKIETKNISLTVLPSDSGMPDTPFSKTKSGRVKRPMNAFMVWARIHRPAVAKANPGANNADISVQLGVEWSRLTEEQKQPYYEEANKIKLRHRAQFPGWVYQPNKKKCSPPRGSAAFLGAGTSQSTITTNTAGTLPFSSPTYTFVNCSVKNSTGRPVCESPAVHLPGSSMQHTGPMTLFQTTAASTTSVTVAVPTLPLHPAVSSQPFAEPARTEAFVSPGLGFSLKRPAPVFGESFSNRNPSNISSTSGRFSASNSEIPGISGFPRGIALAQATPFVPSPAYVSTPIAQPASLFGGTPQFPFCHPSFIPGPRCFPSSTFPLRAPFGYGSFPSSAPQCFGFYEERNQRQEVVFSTLDEDYRFRAYSEERLQENQHVCESPQIVSCQSTCSEQRVLSPLPQLDVEVVEEVLTSPPSTPSSSYIVNVTDSDEEEEVKFFQVL</sequence>